<proteinExistence type="predicted"/>
<keyword evidence="1" id="KW-0732">Signal</keyword>
<name>A0AAI9ZQP0_9PEZI</name>
<dbReference type="EMBL" id="JAHMHQ010000013">
    <property type="protein sequence ID" value="KAK1635054.1"/>
    <property type="molecule type" value="Genomic_DNA"/>
</dbReference>
<dbReference type="RefSeq" id="XP_060443661.1">
    <property type="nucleotide sequence ID" value="XM_060592574.1"/>
</dbReference>
<feature type="chain" id="PRO_5042468993" evidence="1">
    <location>
        <begin position="21"/>
        <end position="168"/>
    </location>
</feature>
<feature type="signal peptide" evidence="1">
    <location>
        <begin position="1"/>
        <end position="20"/>
    </location>
</feature>
<dbReference type="AlphaFoldDB" id="A0AAI9ZQP0"/>
<evidence type="ECO:0000256" key="1">
    <source>
        <dbReference type="SAM" id="SignalP"/>
    </source>
</evidence>
<keyword evidence="3" id="KW-1185">Reference proteome</keyword>
<dbReference type="GeneID" id="85477436"/>
<comment type="caution">
    <text evidence="2">The sequence shown here is derived from an EMBL/GenBank/DDBJ whole genome shotgun (WGS) entry which is preliminary data.</text>
</comment>
<protein>
    <submittedName>
        <fullName evidence="2">Uncharacterized protein</fullName>
    </submittedName>
</protein>
<evidence type="ECO:0000313" key="3">
    <source>
        <dbReference type="Proteomes" id="UP001243989"/>
    </source>
</evidence>
<organism evidence="2 3">
    <name type="scientific">Colletotrichum phormii</name>
    <dbReference type="NCBI Taxonomy" id="359342"/>
    <lineage>
        <taxon>Eukaryota</taxon>
        <taxon>Fungi</taxon>
        <taxon>Dikarya</taxon>
        <taxon>Ascomycota</taxon>
        <taxon>Pezizomycotina</taxon>
        <taxon>Sordariomycetes</taxon>
        <taxon>Hypocreomycetidae</taxon>
        <taxon>Glomerellales</taxon>
        <taxon>Glomerellaceae</taxon>
        <taxon>Colletotrichum</taxon>
        <taxon>Colletotrichum acutatum species complex</taxon>
    </lineage>
</organism>
<gene>
    <name evidence="2" type="ORF">BDP81DRAFT_450817</name>
</gene>
<accession>A0AAI9ZQP0</accession>
<dbReference type="Proteomes" id="UP001243989">
    <property type="component" value="Unassembled WGS sequence"/>
</dbReference>
<sequence>MRQCFTDLVMLLWLFGRFLCSESATTTLRGILPWIQTLVIPVSLHPMYDKSKLSSVAKKETPDEMLGTAASTSTNVVKTEENLVRHPSKEQNIAALVSQNPATSSFGASVLGGSGEINTPFDSVLFYSVHGTEEKAGWLGNDRTGATIFPVAHPSHPGTPKTFKFTSA</sequence>
<evidence type="ECO:0000313" key="2">
    <source>
        <dbReference type="EMBL" id="KAK1635054.1"/>
    </source>
</evidence>
<reference evidence="2" key="1">
    <citation type="submission" date="2021-06" db="EMBL/GenBank/DDBJ databases">
        <title>Comparative genomics, transcriptomics and evolutionary studies reveal genomic signatures of adaptation to plant cell wall in hemibiotrophic fungi.</title>
        <authorList>
            <consortium name="DOE Joint Genome Institute"/>
            <person name="Baroncelli R."/>
            <person name="Diaz J.F."/>
            <person name="Benocci T."/>
            <person name="Peng M."/>
            <person name="Battaglia E."/>
            <person name="Haridas S."/>
            <person name="Andreopoulos W."/>
            <person name="Labutti K."/>
            <person name="Pangilinan J."/>
            <person name="Floch G.L."/>
            <person name="Makela M.R."/>
            <person name="Henrissat B."/>
            <person name="Grigoriev I.V."/>
            <person name="Crouch J.A."/>
            <person name="De Vries R.P."/>
            <person name="Sukno S.A."/>
            <person name="Thon M.R."/>
        </authorList>
    </citation>
    <scope>NUCLEOTIDE SEQUENCE</scope>
    <source>
        <strain evidence="2">CBS 102054</strain>
    </source>
</reference>